<dbReference type="GO" id="GO:0005737">
    <property type="term" value="C:cytoplasm"/>
    <property type="evidence" value="ECO:0007669"/>
    <property type="project" value="TreeGrafter"/>
</dbReference>
<dbReference type="AlphaFoldDB" id="A0A8T0GX94"/>
<keyword evidence="3" id="KW-1185">Reference proteome</keyword>
<dbReference type="Pfam" id="PF01266">
    <property type="entry name" value="DAO"/>
    <property type="match status" value="1"/>
</dbReference>
<dbReference type="Gene3D" id="3.50.50.60">
    <property type="entry name" value="FAD/NAD(P)-binding domain"/>
    <property type="match status" value="1"/>
</dbReference>
<evidence type="ECO:0000259" key="1">
    <source>
        <dbReference type="Pfam" id="PF01266"/>
    </source>
</evidence>
<dbReference type="Gene3D" id="3.30.9.10">
    <property type="entry name" value="D-Amino Acid Oxidase, subunit A, domain 2"/>
    <property type="match status" value="1"/>
</dbReference>
<organism evidence="2 3">
    <name type="scientific">Ceratodon purpureus</name>
    <name type="common">Fire moss</name>
    <name type="synonym">Dicranum purpureum</name>
    <dbReference type="NCBI Taxonomy" id="3225"/>
    <lineage>
        <taxon>Eukaryota</taxon>
        <taxon>Viridiplantae</taxon>
        <taxon>Streptophyta</taxon>
        <taxon>Embryophyta</taxon>
        <taxon>Bryophyta</taxon>
        <taxon>Bryophytina</taxon>
        <taxon>Bryopsida</taxon>
        <taxon>Dicranidae</taxon>
        <taxon>Pseudoditrichales</taxon>
        <taxon>Ditrichaceae</taxon>
        <taxon>Ceratodon</taxon>
    </lineage>
</organism>
<gene>
    <name evidence="2" type="ORF">KC19_8G100000</name>
</gene>
<dbReference type="Proteomes" id="UP000822688">
    <property type="component" value="Chromosome 8"/>
</dbReference>
<dbReference type="EMBL" id="CM026429">
    <property type="protein sequence ID" value="KAG0564306.1"/>
    <property type="molecule type" value="Genomic_DNA"/>
</dbReference>
<dbReference type="InterPro" id="IPR006076">
    <property type="entry name" value="FAD-dep_OxRdtase"/>
</dbReference>
<name>A0A8T0GX94_CERPU</name>
<accession>A0A8T0GX94</accession>
<feature type="domain" description="FAD dependent oxidoreductase" evidence="1">
    <location>
        <begin position="35"/>
        <end position="404"/>
    </location>
</feature>
<evidence type="ECO:0000313" key="2">
    <source>
        <dbReference type="EMBL" id="KAG0564306.1"/>
    </source>
</evidence>
<dbReference type="InterPro" id="IPR036188">
    <property type="entry name" value="FAD/NAD-bd_sf"/>
</dbReference>
<reference evidence="2" key="1">
    <citation type="submission" date="2020-06" db="EMBL/GenBank/DDBJ databases">
        <title>WGS assembly of Ceratodon purpureus strain R40.</title>
        <authorList>
            <person name="Carey S.B."/>
            <person name="Jenkins J."/>
            <person name="Shu S."/>
            <person name="Lovell J.T."/>
            <person name="Sreedasyam A."/>
            <person name="Maumus F."/>
            <person name="Tiley G.P."/>
            <person name="Fernandez-Pozo N."/>
            <person name="Barry K."/>
            <person name="Chen C."/>
            <person name="Wang M."/>
            <person name="Lipzen A."/>
            <person name="Daum C."/>
            <person name="Saski C.A."/>
            <person name="Payton A.C."/>
            <person name="Mcbreen J.C."/>
            <person name="Conrad R.E."/>
            <person name="Kollar L.M."/>
            <person name="Olsson S."/>
            <person name="Huttunen S."/>
            <person name="Landis J.B."/>
            <person name="Wickett N.J."/>
            <person name="Johnson M.G."/>
            <person name="Rensing S.A."/>
            <person name="Grimwood J."/>
            <person name="Schmutz J."/>
            <person name="Mcdaniel S.F."/>
        </authorList>
    </citation>
    <scope>NUCLEOTIDE SEQUENCE</scope>
    <source>
        <strain evidence="2">R40</strain>
    </source>
</reference>
<dbReference type="PANTHER" id="PTHR13847">
    <property type="entry name" value="SARCOSINE DEHYDROGENASE-RELATED"/>
    <property type="match status" value="1"/>
</dbReference>
<dbReference type="SUPFAM" id="SSF51971">
    <property type="entry name" value="Nucleotide-binding domain"/>
    <property type="match status" value="1"/>
</dbReference>
<proteinExistence type="predicted"/>
<sequence>MLMASIATTPASPPAPAPSNPGVPSSVRLHSPRRFAVLGAGFAGVSVAWHLLQHTSSSGPVSVDLFDEAGIGGGASGVSGGLLHPYTPKGKLLWKGSEGWQAALSLLAAAEEAAALHRRDSKPIAWRRGILRPLVAEKHVKNARKLGGGDGLGTGLAGIQCLERPQAHAMVPGLELPENGLGLYIPGGINLHPRSYLEALWLACEDFAHNAGSGTHAALVRQRVSSLAGISREGYEAVIVCAGSKAVLLPELAGKLPLSMCRGVVAHLELPSEYDGYDSQAPNLLTHTWLAIQGAREMVLGATKDWNSEAECGDVSAEEGILVQDELLQRAAQFYPLIKQWEVKSLRAGVRAMPPRTPLGSLPLAGCVNKLVQPLQSETQWWMIGGLGSRGLIYHGWLGERVAAAVTAQDASLIPHELNQFSAVLAQV</sequence>
<comment type="caution">
    <text evidence="2">The sequence shown here is derived from an EMBL/GenBank/DDBJ whole genome shotgun (WGS) entry which is preliminary data.</text>
</comment>
<dbReference type="PANTHER" id="PTHR13847:SF261">
    <property type="entry name" value="FAD-DEPENDENT OXIDOREDUCTASE FAMILY PROTEIN"/>
    <property type="match status" value="1"/>
</dbReference>
<protein>
    <recommendedName>
        <fullName evidence="1">FAD dependent oxidoreductase domain-containing protein</fullName>
    </recommendedName>
</protein>
<evidence type="ECO:0000313" key="3">
    <source>
        <dbReference type="Proteomes" id="UP000822688"/>
    </source>
</evidence>